<dbReference type="CDD" id="cd05005">
    <property type="entry name" value="SIS_PHI"/>
    <property type="match status" value="1"/>
</dbReference>
<dbReference type="Proteomes" id="UP000823989">
    <property type="component" value="Unassembled WGS sequence"/>
</dbReference>
<evidence type="ECO:0000313" key="3">
    <source>
        <dbReference type="EMBL" id="HIW13196.1"/>
    </source>
</evidence>
<dbReference type="InterPro" id="IPR017552">
    <property type="entry name" value="PHI/rmpB"/>
</dbReference>
<sequence length="180" mass="19333">MNEILKTVSEEVDKVCRSVDASELEALGAEIEGAGSIYIYGNGRSGLVGRMIAMRLMHSGYGVYVIGETTTPAFEENDLLIILSGSGKGHSIMTMTEKARSLGGKTALVTAADDAVLRETFDAVLSIGASTKHNDIPTIQPLGNQFDQSMHLILDSLIIHLNKKADKDAGEIKAKHFNLE</sequence>
<dbReference type="InterPro" id="IPR001347">
    <property type="entry name" value="SIS_dom"/>
</dbReference>
<comment type="similarity">
    <text evidence="1">Belongs to the SIS family. PHI subfamily.</text>
</comment>
<dbReference type="Pfam" id="PF01380">
    <property type="entry name" value="SIS"/>
    <property type="match status" value="1"/>
</dbReference>
<evidence type="ECO:0000313" key="4">
    <source>
        <dbReference type="Proteomes" id="UP000823989"/>
    </source>
</evidence>
<organism evidence="3 4">
    <name type="scientific">Candidatus Salinicoccus stercoripullorum</name>
    <dbReference type="NCBI Taxonomy" id="2838756"/>
    <lineage>
        <taxon>Bacteria</taxon>
        <taxon>Bacillati</taxon>
        <taxon>Bacillota</taxon>
        <taxon>Bacilli</taxon>
        <taxon>Bacillales</taxon>
        <taxon>Staphylococcaceae</taxon>
        <taxon>Salinicoccus</taxon>
    </lineage>
</organism>
<evidence type="ECO:0000256" key="1">
    <source>
        <dbReference type="ARBA" id="ARBA00009235"/>
    </source>
</evidence>
<dbReference type="GO" id="GO:0097367">
    <property type="term" value="F:carbohydrate derivative binding"/>
    <property type="evidence" value="ECO:0007669"/>
    <property type="project" value="InterPro"/>
</dbReference>
<dbReference type="EMBL" id="DXHR01000028">
    <property type="protein sequence ID" value="HIW13196.1"/>
    <property type="molecule type" value="Genomic_DNA"/>
</dbReference>
<proteinExistence type="inferred from homology"/>
<accession>A0A9D1QJH3</accession>
<comment type="caution">
    <text evidence="3">The sequence shown here is derived from an EMBL/GenBank/DDBJ whole genome shotgun (WGS) entry which is preliminary data.</text>
</comment>
<dbReference type="PANTHER" id="PTHR43443:SF1">
    <property type="entry name" value="3-HEXULOSE-6-PHOSPHATE ISOMERASE"/>
    <property type="match status" value="1"/>
</dbReference>
<name>A0A9D1QJH3_9STAP</name>
<evidence type="ECO:0000259" key="2">
    <source>
        <dbReference type="PROSITE" id="PS51464"/>
    </source>
</evidence>
<dbReference type="SUPFAM" id="SSF53697">
    <property type="entry name" value="SIS domain"/>
    <property type="match status" value="1"/>
</dbReference>
<reference evidence="3" key="1">
    <citation type="journal article" date="2021" name="PeerJ">
        <title>Extensive microbial diversity within the chicken gut microbiome revealed by metagenomics and culture.</title>
        <authorList>
            <person name="Gilroy R."/>
            <person name="Ravi A."/>
            <person name="Getino M."/>
            <person name="Pursley I."/>
            <person name="Horton D.L."/>
            <person name="Alikhan N.F."/>
            <person name="Baker D."/>
            <person name="Gharbi K."/>
            <person name="Hall N."/>
            <person name="Watson M."/>
            <person name="Adriaenssens E.M."/>
            <person name="Foster-Nyarko E."/>
            <person name="Jarju S."/>
            <person name="Secka A."/>
            <person name="Antonio M."/>
            <person name="Oren A."/>
            <person name="Chaudhuri R.R."/>
            <person name="La Ragione R."/>
            <person name="Hildebrand F."/>
            <person name="Pallen M.J."/>
        </authorList>
    </citation>
    <scope>NUCLEOTIDE SEQUENCE</scope>
    <source>
        <strain evidence="3">ChiHjej13B12-752</strain>
    </source>
</reference>
<dbReference type="Gene3D" id="3.40.50.10490">
    <property type="entry name" value="Glucose-6-phosphate isomerase like protein, domain 1"/>
    <property type="match status" value="1"/>
</dbReference>
<dbReference type="NCBIfam" id="TIGR03127">
    <property type="entry name" value="RuMP_HxlB"/>
    <property type="match status" value="1"/>
</dbReference>
<dbReference type="PROSITE" id="PS51464">
    <property type="entry name" value="SIS"/>
    <property type="match status" value="1"/>
</dbReference>
<gene>
    <name evidence="3" type="ORF">H9891_08620</name>
</gene>
<feature type="domain" description="SIS" evidence="2">
    <location>
        <begin position="27"/>
        <end position="167"/>
    </location>
</feature>
<dbReference type="PANTHER" id="PTHR43443">
    <property type="entry name" value="3-HEXULOSE-6-PHOSPHATE ISOMERASE"/>
    <property type="match status" value="1"/>
</dbReference>
<dbReference type="InterPro" id="IPR046348">
    <property type="entry name" value="SIS_dom_sf"/>
</dbReference>
<protein>
    <submittedName>
        <fullName evidence="3">SIS domain-containing protein</fullName>
    </submittedName>
</protein>
<dbReference type="AlphaFoldDB" id="A0A9D1QJH3"/>
<dbReference type="GO" id="GO:1901135">
    <property type="term" value="P:carbohydrate derivative metabolic process"/>
    <property type="evidence" value="ECO:0007669"/>
    <property type="project" value="InterPro"/>
</dbReference>
<dbReference type="GO" id="GO:0016853">
    <property type="term" value="F:isomerase activity"/>
    <property type="evidence" value="ECO:0007669"/>
    <property type="project" value="InterPro"/>
</dbReference>
<reference evidence="3" key="2">
    <citation type="submission" date="2021-04" db="EMBL/GenBank/DDBJ databases">
        <authorList>
            <person name="Gilroy R."/>
        </authorList>
    </citation>
    <scope>NUCLEOTIDE SEQUENCE</scope>
    <source>
        <strain evidence="3">ChiHjej13B12-752</strain>
    </source>
</reference>